<dbReference type="Proteomes" id="UP000717624">
    <property type="component" value="Unassembled WGS sequence"/>
</dbReference>
<name>A0A938XUP6_9BACL</name>
<dbReference type="RefSeq" id="WP_204518557.1">
    <property type="nucleotide sequence ID" value="NZ_BAABIN010000016.1"/>
</dbReference>
<dbReference type="AlphaFoldDB" id="A0A938XUP6"/>
<evidence type="ECO:0000313" key="2">
    <source>
        <dbReference type="Proteomes" id="UP000717624"/>
    </source>
</evidence>
<organism evidence="1 2">
    <name type="scientific">Brevibacillus fulvus</name>
    <dbReference type="NCBI Taxonomy" id="1125967"/>
    <lineage>
        <taxon>Bacteria</taxon>
        <taxon>Bacillati</taxon>
        <taxon>Bacillota</taxon>
        <taxon>Bacilli</taxon>
        <taxon>Bacillales</taxon>
        <taxon>Paenibacillaceae</taxon>
        <taxon>Brevibacillus</taxon>
    </lineage>
</organism>
<proteinExistence type="predicted"/>
<evidence type="ECO:0000313" key="1">
    <source>
        <dbReference type="EMBL" id="MBM7590813.1"/>
    </source>
</evidence>
<protein>
    <submittedName>
        <fullName evidence="1">Uncharacterized protein</fullName>
    </submittedName>
</protein>
<keyword evidence="2" id="KW-1185">Reference proteome</keyword>
<sequence length="76" mass="8874">MTTFNLGDLEKIHLALDMAQRFVRGEKYHGDKPQVLLQEFDQIKEKVHGDRYRQTYAMEAGSLLRSDVQDANYQSQ</sequence>
<accession>A0A938XUP6</accession>
<comment type="caution">
    <text evidence="1">The sequence shown here is derived from an EMBL/GenBank/DDBJ whole genome shotgun (WGS) entry which is preliminary data.</text>
</comment>
<dbReference type="EMBL" id="JAFBEB010000007">
    <property type="protein sequence ID" value="MBM7590813.1"/>
    <property type="molecule type" value="Genomic_DNA"/>
</dbReference>
<gene>
    <name evidence="1" type="ORF">JOD01_002423</name>
</gene>
<reference evidence="1" key="1">
    <citation type="submission" date="2021-01" db="EMBL/GenBank/DDBJ databases">
        <title>Genomic Encyclopedia of Type Strains, Phase IV (KMG-IV): sequencing the most valuable type-strain genomes for metagenomic binning, comparative biology and taxonomic classification.</title>
        <authorList>
            <person name="Goeker M."/>
        </authorList>
    </citation>
    <scope>NUCLEOTIDE SEQUENCE</scope>
    <source>
        <strain evidence="1">DSM 25523</strain>
    </source>
</reference>